<dbReference type="Pfam" id="PF02873">
    <property type="entry name" value="MurB_C"/>
    <property type="match status" value="1"/>
</dbReference>
<dbReference type="Gene3D" id="3.90.78.10">
    <property type="entry name" value="UDP-N-acetylenolpyruvoylglucosamine reductase, C-terminal domain"/>
    <property type="match status" value="1"/>
</dbReference>
<dbReference type="SUPFAM" id="SSF56176">
    <property type="entry name" value="FAD-binding/transporter-associated domain-like"/>
    <property type="match status" value="1"/>
</dbReference>
<keyword evidence="12 16" id="KW-0560">Oxidoreductase</keyword>
<reference evidence="18 19" key="1">
    <citation type="submission" date="2024-03" db="EMBL/GenBank/DDBJ databases">
        <title>Human intestinal bacterial collection.</title>
        <authorList>
            <person name="Pauvert C."/>
            <person name="Hitch T.C.A."/>
            <person name="Clavel T."/>
        </authorList>
    </citation>
    <scope>NUCLEOTIDE SEQUENCE [LARGE SCALE GENOMIC DNA]</scope>
    <source>
        <strain evidence="18 19">CLA-JM-H11</strain>
    </source>
</reference>
<evidence type="ECO:0000256" key="11">
    <source>
        <dbReference type="ARBA" id="ARBA00022984"/>
    </source>
</evidence>
<accession>A0ABV1GGA5</accession>
<dbReference type="PANTHER" id="PTHR21071:SF4">
    <property type="entry name" value="UDP-N-ACETYLENOLPYRUVOYLGLUCOSAMINE REDUCTASE"/>
    <property type="match status" value="1"/>
</dbReference>
<dbReference type="InterPro" id="IPR016167">
    <property type="entry name" value="FAD-bd_PCMH_sub1"/>
</dbReference>
<gene>
    <name evidence="16 18" type="primary">murB</name>
    <name evidence="18" type="ORF">WMO24_09795</name>
</gene>
<comment type="catalytic activity">
    <reaction evidence="15 16">
        <text>UDP-N-acetyl-alpha-D-muramate + NADP(+) = UDP-N-acetyl-3-O-(1-carboxyvinyl)-alpha-D-glucosamine + NADPH + H(+)</text>
        <dbReference type="Rhea" id="RHEA:12248"/>
        <dbReference type="ChEBI" id="CHEBI:15378"/>
        <dbReference type="ChEBI" id="CHEBI:57783"/>
        <dbReference type="ChEBI" id="CHEBI:58349"/>
        <dbReference type="ChEBI" id="CHEBI:68483"/>
        <dbReference type="ChEBI" id="CHEBI:70757"/>
        <dbReference type="EC" id="1.3.1.98"/>
    </reaction>
</comment>
<evidence type="ECO:0000259" key="17">
    <source>
        <dbReference type="PROSITE" id="PS51387"/>
    </source>
</evidence>
<evidence type="ECO:0000256" key="3">
    <source>
        <dbReference type="ARBA" id="ARBA00004496"/>
    </source>
</evidence>
<evidence type="ECO:0000256" key="4">
    <source>
        <dbReference type="ARBA" id="ARBA00004752"/>
    </source>
</evidence>
<dbReference type="InterPro" id="IPR016166">
    <property type="entry name" value="FAD-bd_PCMH"/>
</dbReference>
<keyword evidence="8 16" id="KW-0274">FAD</keyword>
<evidence type="ECO:0000256" key="16">
    <source>
        <dbReference type="HAMAP-Rule" id="MF_00037"/>
    </source>
</evidence>
<dbReference type="SUPFAM" id="SSF56194">
    <property type="entry name" value="Uridine diphospho-N-Acetylenolpyruvylglucosamine reductase, MurB, C-terminal domain"/>
    <property type="match status" value="1"/>
</dbReference>
<feature type="active site" description="Proton donor" evidence="16">
    <location>
        <position position="216"/>
    </location>
</feature>
<dbReference type="InterPro" id="IPR036635">
    <property type="entry name" value="MurB_C_sf"/>
</dbReference>
<keyword evidence="14 16" id="KW-0961">Cell wall biogenesis/degradation</keyword>
<evidence type="ECO:0000256" key="13">
    <source>
        <dbReference type="ARBA" id="ARBA00023306"/>
    </source>
</evidence>
<keyword evidence="13 16" id="KW-0131">Cell cycle</keyword>
<dbReference type="EC" id="1.3.1.98" evidence="16"/>
<comment type="cofactor">
    <cofactor evidence="1 16">
        <name>FAD</name>
        <dbReference type="ChEBI" id="CHEBI:57692"/>
    </cofactor>
</comment>
<evidence type="ECO:0000256" key="12">
    <source>
        <dbReference type="ARBA" id="ARBA00023002"/>
    </source>
</evidence>
<dbReference type="PANTHER" id="PTHR21071">
    <property type="entry name" value="UDP-N-ACETYLENOLPYRUVOYLGLUCOSAMINE REDUCTASE"/>
    <property type="match status" value="1"/>
</dbReference>
<evidence type="ECO:0000313" key="18">
    <source>
        <dbReference type="EMBL" id="MEQ2520718.1"/>
    </source>
</evidence>
<evidence type="ECO:0000256" key="6">
    <source>
        <dbReference type="ARBA" id="ARBA00022618"/>
    </source>
</evidence>
<keyword evidence="7 16" id="KW-0285">Flavoprotein</keyword>
<feature type="domain" description="FAD-binding PCMH-type" evidence="17">
    <location>
        <begin position="21"/>
        <end position="187"/>
    </location>
</feature>
<dbReference type="Proteomes" id="UP001477672">
    <property type="component" value="Unassembled WGS sequence"/>
</dbReference>
<organism evidence="18 19">
    <name type="scientific">Ruthenibacterium intestinale</name>
    <dbReference type="NCBI Taxonomy" id="3133163"/>
    <lineage>
        <taxon>Bacteria</taxon>
        <taxon>Bacillati</taxon>
        <taxon>Bacillota</taxon>
        <taxon>Clostridia</taxon>
        <taxon>Eubacteriales</taxon>
        <taxon>Oscillospiraceae</taxon>
        <taxon>Ruthenibacterium</taxon>
    </lineage>
</organism>
<feature type="active site" evidence="16">
    <location>
        <position position="166"/>
    </location>
</feature>
<evidence type="ECO:0000256" key="14">
    <source>
        <dbReference type="ARBA" id="ARBA00023316"/>
    </source>
</evidence>
<dbReference type="InterPro" id="IPR006094">
    <property type="entry name" value="Oxid_FAD_bind_N"/>
</dbReference>
<dbReference type="HAMAP" id="MF_00037">
    <property type="entry name" value="MurB"/>
    <property type="match status" value="1"/>
</dbReference>
<evidence type="ECO:0000256" key="1">
    <source>
        <dbReference type="ARBA" id="ARBA00001974"/>
    </source>
</evidence>
<dbReference type="InterPro" id="IPR016169">
    <property type="entry name" value="FAD-bd_PCMH_sub2"/>
</dbReference>
<dbReference type="EMBL" id="JBBMFA010000095">
    <property type="protein sequence ID" value="MEQ2520718.1"/>
    <property type="molecule type" value="Genomic_DNA"/>
</dbReference>
<dbReference type="NCBIfam" id="NF010480">
    <property type="entry name" value="PRK13905.1"/>
    <property type="match status" value="1"/>
</dbReference>
<dbReference type="NCBIfam" id="TIGR00179">
    <property type="entry name" value="murB"/>
    <property type="match status" value="1"/>
</dbReference>
<dbReference type="Pfam" id="PF01565">
    <property type="entry name" value="FAD_binding_4"/>
    <property type="match status" value="1"/>
</dbReference>
<feature type="active site" evidence="16">
    <location>
        <position position="286"/>
    </location>
</feature>
<keyword evidence="5 16" id="KW-0963">Cytoplasm</keyword>
<evidence type="ECO:0000256" key="10">
    <source>
        <dbReference type="ARBA" id="ARBA00022960"/>
    </source>
</evidence>
<dbReference type="Gene3D" id="3.30.465.10">
    <property type="match status" value="1"/>
</dbReference>
<evidence type="ECO:0000256" key="5">
    <source>
        <dbReference type="ARBA" id="ARBA00022490"/>
    </source>
</evidence>
<keyword evidence="6 16" id="KW-0132">Cell division</keyword>
<evidence type="ECO:0000256" key="7">
    <source>
        <dbReference type="ARBA" id="ARBA00022630"/>
    </source>
</evidence>
<name>A0ABV1GGA5_9FIRM</name>
<comment type="subcellular location">
    <subcellularLocation>
        <location evidence="3 16">Cytoplasm</location>
    </subcellularLocation>
</comment>
<sequence length="291" mass="31137">MIQQEIPCARKEPMSRHTSFKIGGPAEIYCTPKNPKQLQDIRDYCAQEGVRTYLLGKGTNVLFSDKGYDGVVVRIGDAFSAIEVQGTVLKAGAGASLSKVCLAAAEAGLAGMEFAFGIPGCVGGAVYMNAGAYGGEIKDILRDVTFLDDKGHEITLEAGALSLGYRTSAFAYMPWCILSATFSLTPGEKDSIREQMADYARRRTEKQPLDMPSAGSTFKRPEGAYASALIDQCGLRGYAVGDAAISEKHCGFVVNKGNATCADVLCLTDVVAKIVKEQTGFTLEKEIRVVE</sequence>
<evidence type="ECO:0000313" key="19">
    <source>
        <dbReference type="Proteomes" id="UP001477672"/>
    </source>
</evidence>
<dbReference type="PROSITE" id="PS51387">
    <property type="entry name" value="FAD_PCMH"/>
    <property type="match status" value="1"/>
</dbReference>
<comment type="function">
    <text evidence="2 16">Cell wall formation.</text>
</comment>
<evidence type="ECO:0000256" key="2">
    <source>
        <dbReference type="ARBA" id="ARBA00003921"/>
    </source>
</evidence>
<comment type="pathway">
    <text evidence="4 16">Cell wall biogenesis; peptidoglycan biosynthesis.</text>
</comment>
<keyword evidence="19" id="KW-1185">Reference proteome</keyword>
<evidence type="ECO:0000256" key="9">
    <source>
        <dbReference type="ARBA" id="ARBA00022857"/>
    </source>
</evidence>
<dbReference type="InterPro" id="IPR036318">
    <property type="entry name" value="FAD-bd_PCMH-like_sf"/>
</dbReference>
<comment type="similarity">
    <text evidence="16">Belongs to the MurB family.</text>
</comment>
<dbReference type="GO" id="GO:0008762">
    <property type="term" value="F:UDP-N-acetylmuramate dehydrogenase activity"/>
    <property type="evidence" value="ECO:0007669"/>
    <property type="project" value="UniProtKB-EC"/>
</dbReference>
<comment type="caution">
    <text evidence="18">The sequence shown here is derived from an EMBL/GenBank/DDBJ whole genome shotgun (WGS) entry which is preliminary data.</text>
</comment>
<evidence type="ECO:0000256" key="15">
    <source>
        <dbReference type="ARBA" id="ARBA00048914"/>
    </source>
</evidence>
<dbReference type="InterPro" id="IPR011601">
    <property type="entry name" value="MurB_C"/>
</dbReference>
<keyword evidence="10 16" id="KW-0133">Cell shape</keyword>
<dbReference type="InterPro" id="IPR003170">
    <property type="entry name" value="MurB"/>
</dbReference>
<dbReference type="Gene3D" id="3.30.43.10">
    <property type="entry name" value="Uridine Diphospho-n-acetylenolpyruvylglucosamine Reductase, domain 2"/>
    <property type="match status" value="1"/>
</dbReference>
<protein>
    <recommendedName>
        <fullName evidence="16">UDP-N-acetylenolpyruvoylglucosamine reductase</fullName>
        <ecNumber evidence="16">1.3.1.98</ecNumber>
    </recommendedName>
    <alternativeName>
        <fullName evidence="16">UDP-N-acetylmuramate dehydrogenase</fullName>
    </alternativeName>
</protein>
<keyword evidence="11 16" id="KW-0573">Peptidoglycan synthesis</keyword>
<keyword evidence="9 16" id="KW-0521">NADP</keyword>
<dbReference type="RefSeq" id="WP_349216263.1">
    <property type="nucleotide sequence ID" value="NZ_JBBMFA010000095.1"/>
</dbReference>
<evidence type="ECO:0000256" key="8">
    <source>
        <dbReference type="ARBA" id="ARBA00022827"/>
    </source>
</evidence>
<proteinExistence type="inferred from homology"/>